<sequence>MYELYIANKNYSSWSLRPWVLMRELGLAFNERLMPFSAGGIGANWDAFRSFSPTGKVPALKDGETAVWDSLGITEYLAERHAGVWPADVQARSWARCAAAEMHSGFGALREYCTMNCGVRIKLAQVPAALARDVARLDELWSEGLQRFGGPFLAGAGFSAVDAFFAPVAFRVQTYGLQLSPAAQAYAARLLHLPSMQQWQADALAETWREPGHEAELAAAGSLLEDLRSRA</sequence>
<dbReference type="PANTHER" id="PTHR42673">
    <property type="entry name" value="MALEYLACETOACETATE ISOMERASE"/>
    <property type="match status" value="1"/>
</dbReference>
<dbReference type="EMBL" id="CP013234">
    <property type="protein sequence ID" value="AMP05402.1"/>
    <property type="molecule type" value="Genomic_DNA"/>
</dbReference>
<dbReference type="AlphaFoldDB" id="A0A127QWX9"/>
<dbReference type="OrthoDB" id="9799538at2"/>
<dbReference type="PROSITE" id="PS50404">
    <property type="entry name" value="GST_NTER"/>
    <property type="match status" value="1"/>
</dbReference>
<dbReference type="Pfam" id="PF13409">
    <property type="entry name" value="GST_N_2"/>
    <property type="match status" value="1"/>
</dbReference>
<dbReference type="GO" id="GO:0016034">
    <property type="term" value="F:maleylacetoacetate isomerase activity"/>
    <property type="evidence" value="ECO:0007669"/>
    <property type="project" value="TreeGrafter"/>
</dbReference>
<evidence type="ECO:0000313" key="3">
    <source>
        <dbReference type="EMBL" id="AMP14573.1"/>
    </source>
</evidence>
<protein>
    <submittedName>
        <fullName evidence="2">Glutathione S-transferase, N-terminal domain protein</fullName>
    </submittedName>
</protein>
<dbReference type="CDD" id="cd03043">
    <property type="entry name" value="GST_N_1"/>
    <property type="match status" value="1"/>
</dbReference>
<dbReference type="SFLD" id="SFLDS00019">
    <property type="entry name" value="Glutathione_Transferase_(cytos"/>
    <property type="match status" value="1"/>
</dbReference>
<dbReference type="Gene3D" id="3.40.30.10">
    <property type="entry name" value="Glutaredoxin"/>
    <property type="match status" value="1"/>
</dbReference>
<dbReference type="EMBL" id="CP013236">
    <property type="protein sequence ID" value="AMP14573.1"/>
    <property type="molecule type" value="Genomic_DNA"/>
</dbReference>
<dbReference type="GO" id="GO:0006749">
    <property type="term" value="P:glutathione metabolic process"/>
    <property type="evidence" value="ECO:0007669"/>
    <property type="project" value="TreeGrafter"/>
</dbReference>
<dbReference type="CDD" id="cd03194">
    <property type="entry name" value="GST_C_3"/>
    <property type="match status" value="1"/>
</dbReference>
<dbReference type="GO" id="GO:0004364">
    <property type="term" value="F:glutathione transferase activity"/>
    <property type="evidence" value="ECO:0007669"/>
    <property type="project" value="TreeGrafter"/>
</dbReference>
<dbReference type="Gene3D" id="1.20.1050.10">
    <property type="match status" value="1"/>
</dbReference>
<evidence type="ECO:0000313" key="4">
    <source>
        <dbReference type="Proteomes" id="UP000074561"/>
    </source>
</evidence>
<accession>A0A127QWX9</accession>
<dbReference type="SUPFAM" id="SSF47616">
    <property type="entry name" value="GST C-terminal domain-like"/>
    <property type="match status" value="1"/>
</dbReference>
<dbReference type="SUPFAM" id="SSF52833">
    <property type="entry name" value="Thioredoxin-like"/>
    <property type="match status" value="1"/>
</dbReference>
<dbReference type="PATRIC" id="fig|279113.10.peg.2305"/>
<dbReference type="InterPro" id="IPR040079">
    <property type="entry name" value="Glutathione_S-Trfase"/>
</dbReference>
<reference evidence="4 5" key="1">
    <citation type="submission" date="2015-11" db="EMBL/GenBank/DDBJ databases">
        <title>Exploring the genomic traits of fungus-feeding bacterial genus Collimonas.</title>
        <authorList>
            <person name="Song C."/>
            <person name="Schmidt R."/>
            <person name="de Jager V."/>
            <person name="Krzyzanowska D."/>
            <person name="Jongedijk E."/>
            <person name="Cankar K."/>
            <person name="Beekwilder J."/>
            <person name="van Veen A."/>
            <person name="de Boer W."/>
            <person name="van Veen J.A."/>
            <person name="Garbeva P."/>
        </authorList>
    </citation>
    <scope>NUCLEOTIDE SEQUENCE [LARGE SCALE GENOMIC DNA]</scope>
    <source>
        <strain evidence="3 5">Ter291</strain>
        <strain evidence="2 4">Ter91</strain>
    </source>
</reference>
<dbReference type="Proteomes" id="UP000074561">
    <property type="component" value="Chromosome"/>
</dbReference>
<proteinExistence type="predicted"/>
<dbReference type="Proteomes" id="UP000074914">
    <property type="component" value="Chromosome"/>
</dbReference>
<organism evidence="2 4">
    <name type="scientific">Collimonas pratensis</name>
    <dbReference type="NCBI Taxonomy" id="279113"/>
    <lineage>
        <taxon>Bacteria</taxon>
        <taxon>Pseudomonadati</taxon>
        <taxon>Pseudomonadota</taxon>
        <taxon>Betaproteobacteria</taxon>
        <taxon>Burkholderiales</taxon>
        <taxon>Oxalobacteraceae</taxon>
        <taxon>Collimonas</taxon>
    </lineage>
</organism>
<gene>
    <name evidence="3" type="ORF">CPter291_2313</name>
    <name evidence="2" type="ORF">CPter91_3065</name>
</gene>
<dbReference type="Pfam" id="PF13410">
    <property type="entry name" value="GST_C_2"/>
    <property type="match status" value="1"/>
</dbReference>
<keyword evidence="2" id="KW-0808">Transferase</keyword>
<dbReference type="KEGG" id="cpra:CPter91_3065"/>
<dbReference type="RefSeq" id="WP_061941331.1">
    <property type="nucleotide sequence ID" value="NZ_CP013234.1"/>
</dbReference>
<feature type="domain" description="GST N-terminal" evidence="1">
    <location>
        <begin position="2"/>
        <end position="85"/>
    </location>
</feature>
<dbReference type="InterPro" id="IPR004045">
    <property type="entry name" value="Glutathione_S-Trfase_N"/>
</dbReference>
<dbReference type="STRING" id="279113.CPter91_3065"/>
<dbReference type="InterPro" id="IPR036249">
    <property type="entry name" value="Thioredoxin-like_sf"/>
</dbReference>
<dbReference type="PANTHER" id="PTHR42673:SF4">
    <property type="entry name" value="MALEYLACETOACETATE ISOMERASE"/>
    <property type="match status" value="1"/>
</dbReference>
<evidence type="ECO:0000259" key="1">
    <source>
        <dbReference type="PROSITE" id="PS50404"/>
    </source>
</evidence>
<dbReference type="InterPro" id="IPR036282">
    <property type="entry name" value="Glutathione-S-Trfase_C_sf"/>
</dbReference>
<keyword evidence="5" id="KW-1185">Reference proteome</keyword>
<dbReference type="GO" id="GO:0006559">
    <property type="term" value="P:L-phenylalanine catabolic process"/>
    <property type="evidence" value="ECO:0007669"/>
    <property type="project" value="TreeGrafter"/>
</dbReference>
<name>A0A127QWX9_9BURK</name>
<evidence type="ECO:0000313" key="5">
    <source>
        <dbReference type="Proteomes" id="UP000074914"/>
    </source>
</evidence>
<evidence type="ECO:0000313" key="2">
    <source>
        <dbReference type="EMBL" id="AMP05402.1"/>
    </source>
</evidence>